<evidence type="ECO:0000256" key="6">
    <source>
        <dbReference type="ARBA" id="ARBA00023008"/>
    </source>
</evidence>
<evidence type="ECO:0000256" key="2">
    <source>
        <dbReference type="ARBA" id="ARBA00009928"/>
    </source>
</evidence>
<evidence type="ECO:0000256" key="3">
    <source>
        <dbReference type="ARBA" id="ARBA00011906"/>
    </source>
</evidence>
<comment type="caution">
    <text evidence="12">The sequence shown here is derived from an EMBL/GenBank/DDBJ whole genome shotgun (WGS) entry which is preliminary data.</text>
</comment>
<comment type="similarity">
    <text evidence="2">Belongs to the tyrosinase family.</text>
</comment>
<accession>A0A9P4JHW3</accession>
<evidence type="ECO:0000256" key="8">
    <source>
        <dbReference type="ARBA" id="ARBA00023101"/>
    </source>
</evidence>
<dbReference type="InterPro" id="IPR002227">
    <property type="entry name" value="Tyrosinase_Cu-bd"/>
</dbReference>
<dbReference type="OrthoDB" id="6132182at2759"/>
<comment type="catalytic activity">
    <reaction evidence="10">
        <text>L-tyrosine + O2 = L-dopaquinone + H2O</text>
        <dbReference type="Rhea" id="RHEA:18117"/>
        <dbReference type="ChEBI" id="CHEBI:15377"/>
        <dbReference type="ChEBI" id="CHEBI:15379"/>
        <dbReference type="ChEBI" id="CHEBI:57924"/>
        <dbReference type="ChEBI" id="CHEBI:58315"/>
        <dbReference type="EC" id="1.14.18.1"/>
    </reaction>
</comment>
<keyword evidence="7" id="KW-0503">Monooxygenase</keyword>
<evidence type="ECO:0000259" key="11">
    <source>
        <dbReference type="PROSITE" id="PS00498"/>
    </source>
</evidence>
<dbReference type="InterPro" id="IPR050316">
    <property type="entry name" value="Tyrosinase/Hemocyanin"/>
</dbReference>
<evidence type="ECO:0000256" key="4">
    <source>
        <dbReference type="ARBA" id="ARBA00022723"/>
    </source>
</evidence>
<dbReference type="EMBL" id="ML994154">
    <property type="protein sequence ID" value="KAF2198311.1"/>
    <property type="molecule type" value="Genomic_DNA"/>
</dbReference>
<evidence type="ECO:0000256" key="5">
    <source>
        <dbReference type="ARBA" id="ARBA00023002"/>
    </source>
</evidence>
<dbReference type="AlphaFoldDB" id="A0A9P4JHW3"/>
<name>A0A9P4JHW3_9PLEO</name>
<dbReference type="SUPFAM" id="SSF48056">
    <property type="entry name" value="Di-copper centre-containing domain"/>
    <property type="match status" value="1"/>
</dbReference>
<dbReference type="Proteomes" id="UP000799536">
    <property type="component" value="Unassembled WGS sequence"/>
</dbReference>
<dbReference type="PROSITE" id="PS00498">
    <property type="entry name" value="TYROSINASE_2"/>
    <property type="match status" value="1"/>
</dbReference>
<dbReference type="PANTHER" id="PTHR11474:SF76">
    <property type="entry name" value="SHKT DOMAIN-CONTAINING PROTEIN"/>
    <property type="match status" value="1"/>
</dbReference>
<dbReference type="PRINTS" id="PR00092">
    <property type="entry name" value="TYROSINASE"/>
</dbReference>
<dbReference type="Gene3D" id="2.60.310.20">
    <property type="match status" value="1"/>
</dbReference>
<sequence>METLLSKRAPQSNNNGGPTFAILGVGAVGDGSVYPRREIRELETDPDQWNVFLLGLRRFQRMDQSDMLSYYQIAGIHGRPFKPWDGVQQAEGGHGGYCAHGSNIFATWHRPYLALFEQVLYLNAREAIREFPPSERRDRYENALATLRLPYWDWATASSSGEGVYPSSLQSPNIDITLPNGTLTVKNPLYSYTFHPLNHEDLYDPNLTQYSIYPSTVRSPSSKEPTAASRNDLISTDLEANRANLQSRVYNMFTMMHDYYTFSNDISSKDSLEGIHDTVHGLVGKGGHMSQVPYAGFDPIFWLHHANVDRLFAIWQSLNPESYVWPNQSRTATFAVANGTVLDADSALQPFHADDRGKTWTSNSVRSTSTFSYTYPELADSPTNSDLVARINALYGPDATAPTPNIPVSTPRTSFPGHGHQPIAGAPSFSSRRQYICDIKVRKFALDGSFFIYVFLGEDPGDDASAWTGLSSFVGVHGVFAASGMHSDVEVHGAVPLTAALEARLNGGGLEGMGEGGVESYLKESLRWRVKSMDGRSIPLDQVPSLQVSVSWSEVEPARSRKEFPKMKGDWGLLHGATDGRKGGWWGKGNSVG</sequence>
<proteinExistence type="inferred from homology"/>
<evidence type="ECO:0000256" key="7">
    <source>
        <dbReference type="ARBA" id="ARBA00023033"/>
    </source>
</evidence>
<evidence type="ECO:0000256" key="1">
    <source>
        <dbReference type="ARBA" id="ARBA00001973"/>
    </source>
</evidence>
<dbReference type="GO" id="GO:0004503">
    <property type="term" value="F:tyrosinase activity"/>
    <property type="evidence" value="ECO:0007669"/>
    <property type="project" value="UniProtKB-EC"/>
</dbReference>
<keyword evidence="13" id="KW-1185">Reference proteome</keyword>
<evidence type="ECO:0000256" key="10">
    <source>
        <dbReference type="ARBA" id="ARBA00048881"/>
    </source>
</evidence>
<dbReference type="InterPro" id="IPR041640">
    <property type="entry name" value="Tyrosinase_C"/>
</dbReference>
<dbReference type="GO" id="GO:0042438">
    <property type="term" value="P:melanin biosynthetic process"/>
    <property type="evidence" value="ECO:0007669"/>
    <property type="project" value="UniProtKB-KW"/>
</dbReference>
<evidence type="ECO:0000256" key="9">
    <source>
        <dbReference type="ARBA" id="ARBA00048233"/>
    </source>
</evidence>
<keyword evidence="8" id="KW-0470">Melanin biosynthesis</keyword>
<evidence type="ECO:0000313" key="13">
    <source>
        <dbReference type="Proteomes" id="UP000799536"/>
    </source>
</evidence>
<reference evidence="12" key="1">
    <citation type="journal article" date="2020" name="Stud. Mycol.">
        <title>101 Dothideomycetes genomes: a test case for predicting lifestyles and emergence of pathogens.</title>
        <authorList>
            <person name="Haridas S."/>
            <person name="Albert R."/>
            <person name="Binder M."/>
            <person name="Bloem J."/>
            <person name="Labutti K."/>
            <person name="Salamov A."/>
            <person name="Andreopoulos B."/>
            <person name="Baker S."/>
            <person name="Barry K."/>
            <person name="Bills G."/>
            <person name="Bluhm B."/>
            <person name="Cannon C."/>
            <person name="Castanera R."/>
            <person name="Culley D."/>
            <person name="Daum C."/>
            <person name="Ezra D."/>
            <person name="Gonzalez J."/>
            <person name="Henrissat B."/>
            <person name="Kuo A."/>
            <person name="Liang C."/>
            <person name="Lipzen A."/>
            <person name="Lutzoni F."/>
            <person name="Magnuson J."/>
            <person name="Mondo S."/>
            <person name="Nolan M."/>
            <person name="Ohm R."/>
            <person name="Pangilinan J."/>
            <person name="Park H.-J."/>
            <person name="Ramirez L."/>
            <person name="Alfaro M."/>
            <person name="Sun H."/>
            <person name="Tritt A."/>
            <person name="Yoshinaga Y."/>
            <person name="Zwiers L.-H."/>
            <person name="Turgeon B."/>
            <person name="Goodwin S."/>
            <person name="Spatafora J."/>
            <person name="Crous P."/>
            <person name="Grigoriev I."/>
        </authorList>
    </citation>
    <scope>NUCLEOTIDE SEQUENCE</scope>
    <source>
        <strain evidence="12">ATCC 74209</strain>
    </source>
</reference>
<organism evidence="12 13">
    <name type="scientific">Delitschia confertaspora ATCC 74209</name>
    <dbReference type="NCBI Taxonomy" id="1513339"/>
    <lineage>
        <taxon>Eukaryota</taxon>
        <taxon>Fungi</taxon>
        <taxon>Dikarya</taxon>
        <taxon>Ascomycota</taxon>
        <taxon>Pezizomycotina</taxon>
        <taxon>Dothideomycetes</taxon>
        <taxon>Pleosporomycetidae</taxon>
        <taxon>Pleosporales</taxon>
        <taxon>Delitschiaceae</taxon>
        <taxon>Delitschia</taxon>
    </lineage>
</organism>
<dbReference type="Pfam" id="PF18132">
    <property type="entry name" value="Tyrosinase_C"/>
    <property type="match status" value="1"/>
</dbReference>
<keyword evidence="4" id="KW-0479">Metal-binding</keyword>
<dbReference type="Gene3D" id="1.10.1280.10">
    <property type="entry name" value="Di-copper center containing domain from catechol oxidase"/>
    <property type="match status" value="1"/>
</dbReference>
<evidence type="ECO:0000313" key="12">
    <source>
        <dbReference type="EMBL" id="KAF2198311.1"/>
    </source>
</evidence>
<feature type="domain" description="Tyrosinase copper-binding" evidence="11">
    <location>
        <begin position="298"/>
        <end position="309"/>
    </location>
</feature>
<dbReference type="InterPro" id="IPR008922">
    <property type="entry name" value="Di-copper_centre_dom_sf"/>
</dbReference>
<dbReference type="GO" id="GO:0046872">
    <property type="term" value="F:metal ion binding"/>
    <property type="evidence" value="ECO:0007669"/>
    <property type="project" value="UniProtKB-KW"/>
</dbReference>
<keyword evidence="5" id="KW-0560">Oxidoreductase</keyword>
<gene>
    <name evidence="12" type="ORF">GQ43DRAFT_493959</name>
</gene>
<protein>
    <recommendedName>
        <fullName evidence="3">tyrosinase</fullName>
        <ecNumber evidence="3">1.14.18.1</ecNumber>
    </recommendedName>
</protein>
<keyword evidence="6" id="KW-0186">Copper</keyword>
<dbReference type="EC" id="1.14.18.1" evidence="3"/>
<dbReference type="Pfam" id="PF00264">
    <property type="entry name" value="Tyrosinase"/>
    <property type="match status" value="1"/>
</dbReference>
<comment type="cofactor">
    <cofactor evidence="1">
        <name>Cu(2+)</name>
        <dbReference type="ChEBI" id="CHEBI:29036"/>
    </cofactor>
</comment>
<dbReference type="PANTHER" id="PTHR11474">
    <property type="entry name" value="TYROSINASE FAMILY MEMBER"/>
    <property type="match status" value="1"/>
</dbReference>
<comment type="catalytic activity">
    <reaction evidence="9">
        <text>2 L-dopa + O2 = 2 L-dopaquinone + 2 H2O</text>
        <dbReference type="Rhea" id="RHEA:34287"/>
        <dbReference type="ChEBI" id="CHEBI:15377"/>
        <dbReference type="ChEBI" id="CHEBI:15379"/>
        <dbReference type="ChEBI" id="CHEBI:57504"/>
        <dbReference type="ChEBI" id="CHEBI:57924"/>
        <dbReference type="EC" id="1.14.18.1"/>
    </reaction>
</comment>